<gene>
    <name evidence="3" type="ORF">Pla8534_30330</name>
</gene>
<keyword evidence="2" id="KW-0472">Membrane</keyword>
<dbReference type="SUPFAM" id="SSF47473">
    <property type="entry name" value="EF-hand"/>
    <property type="match status" value="1"/>
</dbReference>
<reference evidence="3 4" key="1">
    <citation type="submission" date="2019-02" db="EMBL/GenBank/DDBJ databases">
        <title>Deep-cultivation of Planctomycetes and their phenomic and genomic characterization uncovers novel biology.</title>
        <authorList>
            <person name="Wiegand S."/>
            <person name="Jogler M."/>
            <person name="Boedeker C."/>
            <person name="Pinto D."/>
            <person name="Vollmers J."/>
            <person name="Rivas-Marin E."/>
            <person name="Kohn T."/>
            <person name="Peeters S.H."/>
            <person name="Heuer A."/>
            <person name="Rast P."/>
            <person name="Oberbeckmann S."/>
            <person name="Bunk B."/>
            <person name="Jeske O."/>
            <person name="Meyerdierks A."/>
            <person name="Storesund J.E."/>
            <person name="Kallscheuer N."/>
            <person name="Luecker S."/>
            <person name="Lage O.M."/>
            <person name="Pohl T."/>
            <person name="Merkel B.J."/>
            <person name="Hornburger P."/>
            <person name="Mueller R.-W."/>
            <person name="Bruemmer F."/>
            <person name="Labrenz M."/>
            <person name="Spormann A.M."/>
            <person name="Op den Camp H."/>
            <person name="Overmann J."/>
            <person name="Amann R."/>
            <person name="Jetten M.S.M."/>
            <person name="Mascher T."/>
            <person name="Medema M.H."/>
            <person name="Devos D.P."/>
            <person name="Kaster A.-K."/>
            <person name="Ovreas L."/>
            <person name="Rohde M."/>
            <person name="Galperin M.Y."/>
            <person name="Jogler C."/>
        </authorList>
    </citation>
    <scope>NUCLEOTIDE SEQUENCE [LARGE SCALE GENOMIC DNA]</scope>
    <source>
        <strain evidence="3 4">Pla85_3_4</strain>
    </source>
</reference>
<dbReference type="InterPro" id="IPR029062">
    <property type="entry name" value="Class_I_gatase-like"/>
</dbReference>
<keyword evidence="2" id="KW-1133">Transmembrane helix</keyword>
<accession>A0A518DTS0</accession>
<dbReference type="Gene3D" id="3.40.50.880">
    <property type="match status" value="1"/>
</dbReference>
<dbReference type="InterPro" id="IPR018247">
    <property type="entry name" value="EF_Hand_1_Ca_BS"/>
</dbReference>
<sequence>MAGPAAFFLPWRWAICPGLLLAILITTAPGCSCFQRQKTPAEMAEEQRKKEEEEKKKQKEKPKKNFEVGRMEILPGSAASGAVTNRVKPGHWVATRQDILANNFEFNAELHSSVVDKQQRPVDVERTPFTMTMSRPAPLPKGQLKQFENIYYVPRNSSDEDQKITLKSSLHARGGGREIADGAASEPTTRMKDDEYFMVVLADNPNAYAGFLPSLKCVEERFDDYSNRDHRAFSVSLPRTKGRPAVPSHPLAWTSTAYLIWDNTPPGNLLRDQQQSLIDWLHWGGQLIISGPRSVDSLAGTFLDPYLPADAVQSQSLEQEAFDEINDYWSALEQEGGKPDLITIVPERPPLGVELKLRPGAAVVPHTGGLIVEKRVGRGRIAMTRFALTDRQLTTWQNFDNFFNGAILRRPRRQFQRDPDYELVAAYWADPQYRGLESDARLNTGLRYFSRDVGYYLGSVGSFRSNTTNADPSEARTVQTPGGRVAVRDGDQEFEVEDLDAIPGLMPGKFQTSRARNRFGVQQNGEGLVGELAIGSRSAAHREDPRLAGFITTAESGVAGWNDFSGAADSARSSLKDAAGISIPRADFVLKMLGIYLLVLAPVNWAFFRLIGRVEWAWVAAPVIAIVGAIVVVRTAQLDIGFARSRTEIAILELQPSYGRAHLTRYSALYTSLSSSYDASYSDPSAVAQPFAVKANYQRNGETAIEVQLRREREITLSGFRVQSNTTGMLHSEQMYDVEGGVTLEGVEGSWLLKNNTGFNLQDAAVIRRTKAGYETAWIGDLLPKNSAVARFDPSADPAAAQWSDSWITSSQETEANRSMTLLDKNRDKHLTLAELASRPDLAAELEACDTDHDGRLGMNELIVCCRKARSGKVSLGRLFELASQRLTLLEGEARLVAWSDQPLEGVAFTPHASQVQSRTFVLAHLAYAPLPEPLSDVNTYSRVAEDPAKKDAKTKGLDTLFNTP</sequence>
<feature type="region of interest" description="Disordered" evidence="1">
    <location>
        <begin position="44"/>
        <end position="65"/>
    </location>
</feature>
<proteinExistence type="predicted"/>
<dbReference type="OrthoDB" id="222878at2"/>
<name>A0A518DTS0_9BACT</name>
<dbReference type="AlphaFoldDB" id="A0A518DTS0"/>
<keyword evidence="2" id="KW-0812">Transmembrane</keyword>
<dbReference type="EMBL" id="CP036433">
    <property type="protein sequence ID" value="QDU95218.1"/>
    <property type="molecule type" value="Genomic_DNA"/>
</dbReference>
<evidence type="ECO:0000313" key="4">
    <source>
        <dbReference type="Proteomes" id="UP000317648"/>
    </source>
</evidence>
<dbReference type="Gene3D" id="1.10.238.10">
    <property type="entry name" value="EF-hand"/>
    <property type="match status" value="1"/>
</dbReference>
<feature type="compositionally biased region" description="Basic and acidic residues" evidence="1">
    <location>
        <begin position="45"/>
        <end position="65"/>
    </location>
</feature>
<organism evidence="3 4">
    <name type="scientific">Lignipirellula cremea</name>
    <dbReference type="NCBI Taxonomy" id="2528010"/>
    <lineage>
        <taxon>Bacteria</taxon>
        <taxon>Pseudomonadati</taxon>
        <taxon>Planctomycetota</taxon>
        <taxon>Planctomycetia</taxon>
        <taxon>Pirellulales</taxon>
        <taxon>Pirellulaceae</taxon>
        <taxon>Lignipirellula</taxon>
    </lineage>
</organism>
<feature type="transmembrane region" description="Helical" evidence="2">
    <location>
        <begin position="588"/>
        <end position="608"/>
    </location>
</feature>
<dbReference type="Proteomes" id="UP000317648">
    <property type="component" value="Chromosome"/>
</dbReference>
<dbReference type="KEGG" id="lcre:Pla8534_30330"/>
<evidence type="ECO:0000256" key="2">
    <source>
        <dbReference type="SAM" id="Phobius"/>
    </source>
</evidence>
<keyword evidence="4" id="KW-1185">Reference proteome</keyword>
<dbReference type="RefSeq" id="WP_145053985.1">
    <property type="nucleotide sequence ID" value="NZ_CP036433.1"/>
</dbReference>
<protein>
    <recommendedName>
        <fullName evidence="5">EF-hand domain-containing protein</fullName>
    </recommendedName>
</protein>
<evidence type="ECO:0000313" key="3">
    <source>
        <dbReference type="EMBL" id="QDU95218.1"/>
    </source>
</evidence>
<dbReference type="InterPro" id="IPR011992">
    <property type="entry name" value="EF-hand-dom_pair"/>
</dbReference>
<evidence type="ECO:0000256" key="1">
    <source>
        <dbReference type="SAM" id="MobiDB-lite"/>
    </source>
</evidence>
<evidence type="ECO:0008006" key="5">
    <source>
        <dbReference type="Google" id="ProtNLM"/>
    </source>
</evidence>
<feature type="transmembrane region" description="Helical" evidence="2">
    <location>
        <begin position="615"/>
        <end position="636"/>
    </location>
</feature>
<dbReference type="PROSITE" id="PS00018">
    <property type="entry name" value="EF_HAND_1"/>
    <property type="match status" value="1"/>
</dbReference>